<proteinExistence type="predicted"/>
<sequence length="200" mass="22464">MVPPTLEPPQTRSMTLSSNSGLTTITALLNNTATALASDASHPRVTYVRINDTSFKHADLSKQHHNWDSWSRQISYILDMSGSAADILDGTLLQPDRDYEPITHSNWRQMDHAIRALCLKHIFLAEVSFVEDGPMIQVLNMCSILTMHFTPEPSSLLSYADEIIHRSDTFFKMGMPTANMFRVLFLVSALEDPVLTQAKE</sequence>
<dbReference type="AlphaFoldDB" id="A0A0D7AC01"/>
<name>A0A0D7AC01_9AGAR</name>
<reference evidence="1 2" key="1">
    <citation type="journal article" date="2015" name="Fungal Genet. Biol.">
        <title>Evolution of novel wood decay mechanisms in Agaricales revealed by the genome sequences of Fistulina hepatica and Cylindrobasidium torrendii.</title>
        <authorList>
            <person name="Floudas D."/>
            <person name="Held B.W."/>
            <person name="Riley R."/>
            <person name="Nagy L.G."/>
            <person name="Koehler G."/>
            <person name="Ransdell A.S."/>
            <person name="Younus H."/>
            <person name="Chow J."/>
            <person name="Chiniquy J."/>
            <person name="Lipzen A."/>
            <person name="Tritt A."/>
            <person name="Sun H."/>
            <person name="Haridas S."/>
            <person name="LaButti K."/>
            <person name="Ohm R.A."/>
            <person name="Kues U."/>
            <person name="Blanchette R.A."/>
            <person name="Grigoriev I.V."/>
            <person name="Minto R.E."/>
            <person name="Hibbett D.S."/>
        </authorList>
    </citation>
    <scope>NUCLEOTIDE SEQUENCE [LARGE SCALE GENOMIC DNA]</scope>
    <source>
        <strain evidence="1 2">ATCC 64428</strain>
    </source>
</reference>
<dbReference type="Proteomes" id="UP000054144">
    <property type="component" value="Unassembled WGS sequence"/>
</dbReference>
<evidence type="ECO:0000313" key="2">
    <source>
        <dbReference type="Proteomes" id="UP000054144"/>
    </source>
</evidence>
<keyword evidence="2" id="KW-1185">Reference proteome</keyword>
<dbReference type="OrthoDB" id="3061091at2759"/>
<evidence type="ECO:0000313" key="1">
    <source>
        <dbReference type="EMBL" id="KIY48358.1"/>
    </source>
</evidence>
<organism evidence="1 2">
    <name type="scientific">Fistulina hepatica ATCC 64428</name>
    <dbReference type="NCBI Taxonomy" id="1128425"/>
    <lineage>
        <taxon>Eukaryota</taxon>
        <taxon>Fungi</taxon>
        <taxon>Dikarya</taxon>
        <taxon>Basidiomycota</taxon>
        <taxon>Agaricomycotina</taxon>
        <taxon>Agaricomycetes</taxon>
        <taxon>Agaricomycetidae</taxon>
        <taxon>Agaricales</taxon>
        <taxon>Fistulinaceae</taxon>
        <taxon>Fistulina</taxon>
    </lineage>
</organism>
<accession>A0A0D7AC01</accession>
<protein>
    <submittedName>
        <fullName evidence="1">Uncharacterized protein</fullName>
    </submittedName>
</protein>
<gene>
    <name evidence="1" type="ORF">FISHEDRAFT_73725</name>
</gene>
<dbReference type="EMBL" id="KN881849">
    <property type="protein sequence ID" value="KIY48358.1"/>
    <property type="molecule type" value="Genomic_DNA"/>
</dbReference>